<dbReference type="InterPro" id="IPR005151">
    <property type="entry name" value="Tail-specific_protease"/>
</dbReference>
<feature type="domain" description="Tail specific protease" evidence="1">
    <location>
        <begin position="81"/>
        <end position="265"/>
    </location>
</feature>
<dbReference type="GO" id="GO:0008236">
    <property type="term" value="F:serine-type peptidase activity"/>
    <property type="evidence" value="ECO:0007669"/>
    <property type="project" value="InterPro"/>
</dbReference>
<dbReference type="Proteomes" id="UP000429644">
    <property type="component" value="Unassembled WGS sequence"/>
</dbReference>
<dbReference type="Gene3D" id="3.90.226.10">
    <property type="entry name" value="2-enoyl-CoA Hydratase, Chain A, domain 1"/>
    <property type="match status" value="1"/>
</dbReference>
<organism evidence="2 3">
    <name type="scientific">Georgenia ruanii</name>
    <dbReference type="NCBI Taxonomy" id="348442"/>
    <lineage>
        <taxon>Bacteria</taxon>
        <taxon>Bacillati</taxon>
        <taxon>Actinomycetota</taxon>
        <taxon>Actinomycetes</taxon>
        <taxon>Micrococcales</taxon>
        <taxon>Bogoriellaceae</taxon>
        <taxon>Georgenia</taxon>
    </lineage>
</organism>
<protein>
    <recommendedName>
        <fullName evidence="1">Tail specific protease domain-containing protein</fullName>
    </recommendedName>
</protein>
<keyword evidence="3" id="KW-1185">Reference proteome</keyword>
<dbReference type="EMBL" id="WHPD01001492">
    <property type="protein sequence ID" value="MPV88382.1"/>
    <property type="molecule type" value="Genomic_DNA"/>
</dbReference>
<evidence type="ECO:0000313" key="3">
    <source>
        <dbReference type="Proteomes" id="UP000429644"/>
    </source>
</evidence>
<gene>
    <name evidence="2" type="ORF">GB882_06850</name>
</gene>
<dbReference type="GO" id="GO:0006508">
    <property type="term" value="P:proteolysis"/>
    <property type="evidence" value="ECO:0007669"/>
    <property type="project" value="InterPro"/>
</dbReference>
<evidence type="ECO:0000259" key="1">
    <source>
        <dbReference type="Pfam" id="PF03572"/>
    </source>
</evidence>
<accession>A0A7J9UV42</accession>
<reference evidence="2 3" key="1">
    <citation type="submission" date="2019-10" db="EMBL/GenBank/DDBJ databases">
        <title>Georgenia wutianyii sp. nov. and Georgenia yuyongxinii sp. nov. isolated from plateau pika (Ochotona curzoniae) in the Qinghai-Tibet plateau of China.</title>
        <authorList>
            <person name="Tian Z."/>
        </authorList>
    </citation>
    <scope>NUCLEOTIDE SEQUENCE [LARGE SCALE GENOMIC DNA]</scope>
    <source>
        <strain evidence="2 3">JCM 15130</strain>
    </source>
</reference>
<name>A0A7J9UV42_9MICO</name>
<proteinExistence type="predicted"/>
<dbReference type="AlphaFoldDB" id="A0A7J9UV42"/>
<dbReference type="InterPro" id="IPR029045">
    <property type="entry name" value="ClpP/crotonase-like_dom_sf"/>
</dbReference>
<sequence length="285" mass="30532">MLEQGIYAEGEQWQDVLSAASREAANAAEPQDLYRIISILTRTAGGNHSRFEPPTEDGFIAALGTSTSEFIAPTVRVEDGIGIITIPAVTALDQRLFSIYVHDALAGIMSHQHEVTRGWIIDLTANTGGGFAPMLLALSPLLNAGDLLEVAYPDGKVDPVTKSSLRDYLVWNGDPYTSGLLDLHVEQALPITVLQSGFTASAAEGTLFALMTQPNTRSFGQPTGGFTTANDVVPLPDEAFIVISVGYMRPPHGLALDAPINPDVTTLRGDEMRKATEWLRGKSAD</sequence>
<evidence type="ECO:0000313" key="2">
    <source>
        <dbReference type="EMBL" id="MPV88382.1"/>
    </source>
</evidence>
<comment type="caution">
    <text evidence="2">The sequence shown here is derived from an EMBL/GenBank/DDBJ whole genome shotgun (WGS) entry which is preliminary data.</text>
</comment>
<dbReference type="Pfam" id="PF03572">
    <property type="entry name" value="Peptidase_S41"/>
    <property type="match status" value="1"/>
</dbReference>
<dbReference type="SUPFAM" id="SSF52096">
    <property type="entry name" value="ClpP/crotonase"/>
    <property type="match status" value="1"/>
</dbReference>